<sequence>MFFRSRKGTTPRTDAAPPSRYFPTTVLCHTVDLDGLIPRVVDTDEENNDIKRLTPWIFEHTQIADDESFGGWPKERTEFRDVFYLLNTQFYDACDAGELADALESAETVTLPRKNWKAPRREYFTHSMRSQGMLLRILMETIYYNLRDIMDGGPELHFPVSKFRQEYTIGGHRYSSSPDGAAIVGLPEARIPVISFVGWYEKETWTEFLGEIVSIMLGQLAKNIDSAGLQDQEVFAVGFYGRCIYIARGYFTSDLIARVHSKGCSDNETVNLDFTRGYDLRLKDDWLEGTRGLTRLLRYILSGTARVGAIRSHVDHVTSSTRAV</sequence>
<dbReference type="OrthoDB" id="4497058at2759"/>
<dbReference type="AlphaFoldDB" id="A0A319EQN6"/>
<evidence type="ECO:0000313" key="2">
    <source>
        <dbReference type="Proteomes" id="UP000248423"/>
    </source>
</evidence>
<proteinExistence type="predicted"/>
<protein>
    <submittedName>
        <fullName evidence="1">Uncharacterized protein</fullName>
    </submittedName>
</protein>
<reference evidence="1 2" key="1">
    <citation type="submission" date="2018-02" db="EMBL/GenBank/DDBJ databases">
        <title>The genomes of Aspergillus section Nigri reveals drivers in fungal speciation.</title>
        <authorList>
            <consortium name="DOE Joint Genome Institute"/>
            <person name="Vesth T.C."/>
            <person name="Nybo J."/>
            <person name="Theobald S."/>
            <person name="Brandl J."/>
            <person name="Frisvad J.C."/>
            <person name="Nielsen K.F."/>
            <person name="Lyhne E.K."/>
            <person name="Kogle M.E."/>
            <person name="Kuo A."/>
            <person name="Riley R."/>
            <person name="Clum A."/>
            <person name="Nolan M."/>
            <person name="Lipzen A."/>
            <person name="Salamov A."/>
            <person name="Henrissat B."/>
            <person name="Wiebenga A."/>
            <person name="De vries R.P."/>
            <person name="Grigoriev I.V."/>
            <person name="Mortensen U.H."/>
            <person name="Andersen M.R."/>
            <person name="Baker S.E."/>
        </authorList>
    </citation>
    <scope>NUCLEOTIDE SEQUENCE [LARGE SCALE GENOMIC DNA]</scope>
    <source>
        <strain evidence="1 2">CBS 121057</strain>
    </source>
</reference>
<name>A0A319EQN6_ASPSB</name>
<accession>A0A319EQN6</accession>
<dbReference type="Proteomes" id="UP000248423">
    <property type="component" value="Unassembled WGS sequence"/>
</dbReference>
<organism evidence="1 2">
    <name type="scientific">Aspergillus sclerotiicarbonarius (strain CBS 121057 / IBT 28362)</name>
    <dbReference type="NCBI Taxonomy" id="1448318"/>
    <lineage>
        <taxon>Eukaryota</taxon>
        <taxon>Fungi</taxon>
        <taxon>Dikarya</taxon>
        <taxon>Ascomycota</taxon>
        <taxon>Pezizomycotina</taxon>
        <taxon>Eurotiomycetes</taxon>
        <taxon>Eurotiomycetidae</taxon>
        <taxon>Eurotiales</taxon>
        <taxon>Aspergillaceae</taxon>
        <taxon>Aspergillus</taxon>
        <taxon>Aspergillus subgen. Circumdati</taxon>
    </lineage>
</organism>
<dbReference type="EMBL" id="KZ826329">
    <property type="protein sequence ID" value="PYI09188.1"/>
    <property type="molecule type" value="Genomic_DNA"/>
</dbReference>
<keyword evidence="2" id="KW-1185">Reference proteome</keyword>
<gene>
    <name evidence="1" type="ORF">BO78DRAFT_405152</name>
</gene>
<evidence type="ECO:0000313" key="1">
    <source>
        <dbReference type="EMBL" id="PYI09188.1"/>
    </source>
</evidence>
<dbReference type="VEuPathDB" id="FungiDB:BO78DRAFT_405152"/>